<dbReference type="Pfam" id="PF02390">
    <property type="entry name" value="Methyltransf_4"/>
    <property type="match status" value="1"/>
</dbReference>
<evidence type="ECO:0000256" key="5">
    <source>
        <dbReference type="ARBA" id="ARBA00022691"/>
    </source>
</evidence>
<evidence type="ECO:0000256" key="9">
    <source>
        <dbReference type="HAMAP-Rule" id="MF_01057"/>
    </source>
</evidence>
<gene>
    <name evidence="9 10" type="primary">trmB</name>
    <name evidence="10" type="ORF">NCTC11621_02060</name>
</gene>
<keyword evidence="3 9" id="KW-0489">Methyltransferase</keyword>
<comment type="similarity">
    <text evidence="8 9">Belongs to the class I-like SAM-binding methyltransferase superfamily. TrmB family.</text>
</comment>
<dbReference type="PANTHER" id="PTHR23417">
    <property type="entry name" value="3-DEOXY-D-MANNO-OCTULOSONIC-ACID TRANSFERASE/TRNA GUANINE-N 7 - -METHYLTRANSFERASE"/>
    <property type="match status" value="1"/>
</dbReference>
<name>A0A379EX72_9PAST</name>
<comment type="function">
    <text evidence="2 9">Catalyzes the formation of N(7)-methylguanine at position 46 (m7G46) in tRNA.</text>
</comment>
<evidence type="ECO:0000256" key="2">
    <source>
        <dbReference type="ARBA" id="ARBA00003015"/>
    </source>
</evidence>
<dbReference type="EMBL" id="UGTV01000015">
    <property type="protein sequence ID" value="SUC10980.1"/>
    <property type="molecule type" value="Genomic_DNA"/>
</dbReference>
<dbReference type="AlphaFoldDB" id="A0A379EX72"/>
<keyword evidence="5 9" id="KW-0949">S-adenosyl-L-methionine</keyword>
<evidence type="ECO:0000256" key="6">
    <source>
        <dbReference type="ARBA" id="ARBA00022694"/>
    </source>
</evidence>
<dbReference type="PANTHER" id="PTHR23417:SF14">
    <property type="entry name" value="PENTACOTRIPEPTIDE-REPEAT REGION OF PRORP DOMAIN-CONTAINING PROTEIN"/>
    <property type="match status" value="1"/>
</dbReference>
<proteinExistence type="inferred from homology"/>
<feature type="binding site" evidence="9">
    <location>
        <position position="165"/>
    </location>
    <ligand>
        <name>substrate</name>
    </ligand>
</feature>
<evidence type="ECO:0000256" key="7">
    <source>
        <dbReference type="ARBA" id="ARBA00060552"/>
    </source>
</evidence>
<keyword evidence="4 9" id="KW-0808">Transferase</keyword>
<evidence type="ECO:0000256" key="3">
    <source>
        <dbReference type="ARBA" id="ARBA00022603"/>
    </source>
</evidence>
<accession>A0A379EX72</accession>
<evidence type="ECO:0000313" key="10">
    <source>
        <dbReference type="EMBL" id="SUC10980.1"/>
    </source>
</evidence>
<dbReference type="PROSITE" id="PS51625">
    <property type="entry name" value="SAM_MT_TRMB"/>
    <property type="match status" value="1"/>
</dbReference>
<feature type="binding site" evidence="9">
    <location>
        <position position="138"/>
    </location>
    <ligand>
        <name>S-adenosyl-L-methionine</name>
        <dbReference type="ChEBI" id="CHEBI:59789"/>
    </ligand>
</feature>
<reference evidence="10 11" key="1">
    <citation type="submission" date="2018-06" db="EMBL/GenBank/DDBJ databases">
        <authorList>
            <consortium name="Pathogen Informatics"/>
            <person name="Doyle S."/>
        </authorList>
    </citation>
    <scope>NUCLEOTIDE SEQUENCE [LARGE SCALE GENOMIC DNA]</scope>
    <source>
        <strain evidence="10 11">NCTC11621</strain>
    </source>
</reference>
<feature type="binding site" evidence="9">
    <location>
        <begin position="234"/>
        <end position="237"/>
    </location>
    <ligand>
        <name>substrate</name>
    </ligand>
</feature>
<dbReference type="RefSeq" id="WP_115323446.1">
    <property type="nucleotide sequence ID" value="NZ_UGTV01000015.1"/>
</dbReference>
<comment type="catalytic activity">
    <reaction evidence="1 9">
        <text>guanosine(46) in tRNA + S-adenosyl-L-methionine = N(7)-methylguanosine(46) in tRNA + S-adenosyl-L-homocysteine</text>
        <dbReference type="Rhea" id="RHEA:42708"/>
        <dbReference type="Rhea" id="RHEA-COMP:10188"/>
        <dbReference type="Rhea" id="RHEA-COMP:10189"/>
        <dbReference type="ChEBI" id="CHEBI:57856"/>
        <dbReference type="ChEBI" id="CHEBI:59789"/>
        <dbReference type="ChEBI" id="CHEBI:74269"/>
        <dbReference type="ChEBI" id="CHEBI:74480"/>
        <dbReference type="EC" id="2.1.1.33"/>
    </reaction>
</comment>
<feature type="binding site" evidence="9">
    <location>
        <position position="197"/>
    </location>
    <ligand>
        <name>substrate</name>
    </ligand>
</feature>
<comment type="pathway">
    <text evidence="7 9">tRNA modification; N(7)-methylguanine-tRNA biosynthesis.</text>
</comment>
<dbReference type="GO" id="GO:0008176">
    <property type="term" value="F:tRNA (guanine(46)-N7)-methyltransferase activity"/>
    <property type="evidence" value="ECO:0007669"/>
    <property type="project" value="UniProtKB-UniRule"/>
</dbReference>
<evidence type="ECO:0000256" key="4">
    <source>
        <dbReference type="ARBA" id="ARBA00022679"/>
    </source>
</evidence>
<dbReference type="UniPathway" id="UPA00989"/>
<dbReference type="EC" id="2.1.1.33" evidence="9"/>
<protein>
    <recommendedName>
        <fullName evidence="9">tRNA (guanine-N(7)-)-methyltransferase</fullName>
        <ecNumber evidence="9">2.1.1.33</ecNumber>
    </recommendedName>
    <alternativeName>
        <fullName evidence="9">tRNA (guanine(46)-N(7))-methyltransferase</fullName>
    </alternativeName>
    <alternativeName>
        <fullName evidence="9">tRNA(m7G46)-methyltransferase</fullName>
    </alternativeName>
</protein>
<sequence>MSFNKQELTQTTTFADQKRKTVEIAEFTEDGRYKRKIRSFVLRTGRLSEFQKNAMNQHWHFYGLEHQIQLFNFQTIYGNDNPVILEIGFGMGHSLVEMAHQNPHFNYLGIEVHTPGVGACIANAVKKEVKNLRVICHDATEILCDCIPDNSLTGLQLFFPDPWHKAKHHKRRIVQTPFVAKISQKLVQGGFIHMATDWENYAEHMLDILRQANELENTSITNDYIPRPESRPLTKFEQRGHRLGHGVWDLYFTKK</sequence>
<feature type="binding site" evidence="9">
    <location>
        <position position="86"/>
    </location>
    <ligand>
        <name>S-adenosyl-L-methionine</name>
        <dbReference type="ChEBI" id="CHEBI:59789"/>
    </ligand>
</feature>
<dbReference type="Proteomes" id="UP000254704">
    <property type="component" value="Unassembled WGS sequence"/>
</dbReference>
<dbReference type="HAMAP" id="MF_01057">
    <property type="entry name" value="tRNA_methyltr_TrmB"/>
    <property type="match status" value="1"/>
</dbReference>
<dbReference type="InterPro" id="IPR055361">
    <property type="entry name" value="tRNA_methyltr_TrmB_bact"/>
</dbReference>
<comment type="caution">
    <text evidence="9">Lacks conserved residue(s) required for the propagation of feature annotation.</text>
</comment>
<evidence type="ECO:0000256" key="1">
    <source>
        <dbReference type="ARBA" id="ARBA00000142"/>
    </source>
</evidence>
<dbReference type="InterPro" id="IPR003358">
    <property type="entry name" value="tRNA_(Gua-N-7)_MeTrfase_Trmb"/>
</dbReference>
<organism evidence="10 11">
    <name type="scientific">Pasteurella canis</name>
    <dbReference type="NCBI Taxonomy" id="753"/>
    <lineage>
        <taxon>Bacteria</taxon>
        <taxon>Pseudomonadati</taxon>
        <taxon>Pseudomonadota</taxon>
        <taxon>Gammaproteobacteria</taxon>
        <taxon>Pasteurellales</taxon>
        <taxon>Pasteurellaceae</taxon>
        <taxon>Pasteurella</taxon>
    </lineage>
</organism>
<dbReference type="SUPFAM" id="SSF53335">
    <property type="entry name" value="S-adenosyl-L-methionine-dependent methyltransferases"/>
    <property type="match status" value="1"/>
</dbReference>
<keyword evidence="6 9" id="KW-0819">tRNA processing</keyword>
<feature type="binding site" evidence="9">
    <location>
        <position position="161"/>
    </location>
    <ligand>
        <name>S-adenosyl-L-methionine</name>
        <dbReference type="ChEBI" id="CHEBI:59789"/>
    </ligand>
</feature>
<dbReference type="NCBIfam" id="TIGR00091">
    <property type="entry name" value="tRNA (guanosine(46)-N7)-methyltransferase TrmB"/>
    <property type="match status" value="1"/>
</dbReference>
<dbReference type="FunFam" id="3.40.50.150:FF:000035">
    <property type="entry name" value="tRNA (guanine-N(7)-)-methyltransferase"/>
    <property type="match status" value="1"/>
</dbReference>
<dbReference type="Gene3D" id="3.40.50.150">
    <property type="entry name" value="Vaccinia Virus protein VP39"/>
    <property type="match status" value="1"/>
</dbReference>
<dbReference type="GO" id="GO:0043527">
    <property type="term" value="C:tRNA methyltransferase complex"/>
    <property type="evidence" value="ECO:0007669"/>
    <property type="project" value="TreeGrafter"/>
</dbReference>
<dbReference type="InterPro" id="IPR029063">
    <property type="entry name" value="SAM-dependent_MTases_sf"/>
</dbReference>
<evidence type="ECO:0000313" key="11">
    <source>
        <dbReference type="Proteomes" id="UP000254704"/>
    </source>
</evidence>
<evidence type="ECO:0000256" key="8">
    <source>
        <dbReference type="ARBA" id="ARBA00060767"/>
    </source>
</evidence>
<feature type="binding site" evidence="9">
    <location>
        <position position="111"/>
    </location>
    <ligand>
        <name>S-adenosyl-L-methionine</name>
        <dbReference type="ChEBI" id="CHEBI:59789"/>
    </ligand>
</feature>